<dbReference type="InterPro" id="IPR016135">
    <property type="entry name" value="UBQ-conjugating_enzyme/RWD"/>
</dbReference>
<reference evidence="2 3" key="1">
    <citation type="submission" date="2024-03" db="EMBL/GenBank/DDBJ databases">
        <title>Genome-scale model development and genomic sequencing of the oleaginous clade Lipomyces.</title>
        <authorList>
            <consortium name="Lawrence Berkeley National Laboratory"/>
            <person name="Czajka J.J."/>
            <person name="Han Y."/>
            <person name="Kim J."/>
            <person name="Mondo S.J."/>
            <person name="Hofstad B.A."/>
            <person name="Robles A."/>
            <person name="Haridas S."/>
            <person name="Riley R."/>
            <person name="LaButti K."/>
            <person name="Pangilinan J."/>
            <person name="Andreopoulos W."/>
            <person name="Lipzen A."/>
            <person name="Yan J."/>
            <person name="Wang M."/>
            <person name="Ng V."/>
            <person name="Grigoriev I.V."/>
            <person name="Spatafora J.W."/>
            <person name="Magnuson J.K."/>
            <person name="Baker S.E."/>
            <person name="Pomraning K.R."/>
        </authorList>
    </citation>
    <scope>NUCLEOTIDE SEQUENCE [LARGE SCALE GENOMIC DNA]</scope>
    <source>
        <strain evidence="2 3">Phaff 52-87</strain>
    </source>
</reference>
<dbReference type="Gene3D" id="3.10.110.10">
    <property type="entry name" value="Ubiquitin Conjugating Enzyme"/>
    <property type="match status" value="1"/>
</dbReference>
<protein>
    <submittedName>
        <fullName evidence="2">Ubiquitin-conjugating enzyme</fullName>
    </submittedName>
</protein>
<gene>
    <name evidence="2" type="ORF">BZA70DRAFT_86577</name>
</gene>
<proteinExistence type="predicted"/>
<dbReference type="Proteomes" id="UP001498771">
    <property type="component" value="Unassembled WGS sequence"/>
</dbReference>
<dbReference type="Pfam" id="PF00179">
    <property type="entry name" value="UQ_con"/>
    <property type="match status" value="1"/>
</dbReference>
<dbReference type="PROSITE" id="PS50127">
    <property type="entry name" value="UBC_2"/>
    <property type="match status" value="1"/>
</dbReference>
<name>A0ABR1EZ62_9ASCO</name>
<dbReference type="InterPro" id="IPR000608">
    <property type="entry name" value="UBC"/>
</dbReference>
<dbReference type="SMART" id="SM00212">
    <property type="entry name" value="UBCc"/>
    <property type="match status" value="1"/>
</dbReference>
<comment type="caution">
    <text evidence="2">The sequence shown here is derived from an EMBL/GenBank/DDBJ whole genome shotgun (WGS) entry which is preliminary data.</text>
</comment>
<sequence>MAKIPRNFRLLEELEKGEKGLSAEACSYGLLDGEDITMSDWTGTIIGPPHTVHANRIYSLKLNCGPNYPDIPPTVQFITKINLPCVSSADGKVDKSKLACLDKWKRDYNMETVLLELRREMASGANRKLPQPPENTTYE</sequence>
<feature type="domain" description="UBC core" evidence="1">
    <location>
        <begin position="5"/>
        <end position="139"/>
    </location>
</feature>
<dbReference type="SUPFAM" id="SSF54495">
    <property type="entry name" value="UBC-like"/>
    <property type="match status" value="1"/>
</dbReference>
<dbReference type="PANTHER" id="PTHR24068">
    <property type="entry name" value="UBIQUITIN-CONJUGATING ENZYME E2"/>
    <property type="match status" value="1"/>
</dbReference>
<dbReference type="EMBL" id="JBBJBU010000014">
    <property type="protein sequence ID" value="KAK7202898.1"/>
    <property type="molecule type" value="Genomic_DNA"/>
</dbReference>
<dbReference type="CDD" id="cd23807">
    <property type="entry name" value="UEV_UBE2V"/>
    <property type="match status" value="1"/>
</dbReference>
<dbReference type="RefSeq" id="XP_064765931.1">
    <property type="nucleotide sequence ID" value="XM_064915489.1"/>
</dbReference>
<evidence type="ECO:0000259" key="1">
    <source>
        <dbReference type="PROSITE" id="PS50127"/>
    </source>
</evidence>
<evidence type="ECO:0000313" key="2">
    <source>
        <dbReference type="EMBL" id="KAK7202898.1"/>
    </source>
</evidence>
<evidence type="ECO:0000313" key="3">
    <source>
        <dbReference type="Proteomes" id="UP001498771"/>
    </source>
</evidence>
<organism evidence="2 3">
    <name type="scientific">Myxozyma melibiosi</name>
    <dbReference type="NCBI Taxonomy" id="54550"/>
    <lineage>
        <taxon>Eukaryota</taxon>
        <taxon>Fungi</taxon>
        <taxon>Dikarya</taxon>
        <taxon>Ascomycota</taxon>
        <taxon>Saccharomycotina</taxon>
        <taxon>Lipomycetes</taxon>
        <taxon>Lipomycetales</taxon>
        <taxon>Lipomycetaceae</taxon>
        <taxon>Myxozyma</taxon>
    </lineage>
</organism>
<keyword evidence="3" id="KW-1185">Reference proteome</keyword>
<dbReference type="GeneID" id="90041001"/>
<accession>A0ABR1EZ62</accession>